<accession>A0A9D4PWP8</accession>
<evidence type="ECO:0000256" key="1">
    <source>
        <dbReference type="SAM" id="MobiDB-lite"/>
    </source>
</evidence>
<dbReference type="EMBL" id="JABSTV010001250">
    <property type="protein sequence ID" value="KAH7957117.1"/>
    <property type="molecule type" value="Genomic_DNA"/>
</dbReference>
<keyword evidence="3" id="KW-1185">Reference proteome</keyword>
<feature type="compositionally biased region" description="Low complexity" evidence="1">
    <location>
        <begin position="36"/>
        <end position="56"/>
    </location>
</feature>
<reference evidence="2" key="2">
    <citation type="submission" date="2021-09" db="EMBL/GenBank/DDBJ databases">
        <authorList>
            <person name="Jia N."/>
            <person name="Wang J."/>
            <person name="Shi W."/>
            <person name="Du L."/>
            <person name="Sun Y."/>
            <person name="Zhan W."/>
            <person name="Jiang J."/>
            <person name="Wang Q."/>
            <person name="Zhang B."/>
            <person name="Ji P."/>
            <person name="Sakyi L.B."/>
            <person name="Cui X."/>
            <person name="Yuan T."/>
            <person name="Jiang B."/>
            <person name="Yang W."/>
            <person name="Lam T.T.-Y."/>
            <person name="Chang Q."/>
            <person name="Ding S."/>
            <person name="Wang X."/>
            <person name="Zhu J."/>
            <person name="Ruan X."/>
            <person name="Zhao L."/>
            <person name="Wei J."/>
            <person name="Que T."/>
            <person name="Du C."/>
            <person name="Cheng J."/>
            <person name="Dai P."/>
            <person name="Han X."/>
            <person name="Huang E."/>
            <person name="Gao Y."/>
            <person name="Liu J."/>
            <person name="Shao H."/>
            <person name="Ye R."/>
            <person name="Li L."/>
            <person name="Wei W."/>
            <person name="Wang X."/>
            <person name="Wang C."/>
            <person name="Huo Q."/>
            <person name="Li W."/>
            <person name="Guo W."/>
            <person name="Chen H."/>
            <person name="Chen S."/>
            <person name="Zhou L."/>
            <person name="Zhou L."/>
            <person name="Ni X."/>
            <person name="Tian J."/>
            <person name="Zhou Y."/>
            <person name="Sheng Y."/>
            <person name="Liu T."/>
            <person name="Pan Y."/>
            <person name="Xia L."/>
            <person name="Li J."/>
            <person name="Zhao F."/>
            <person name="Cao W."/>
        </authorList>
    </citation>
    <scope>NUCLEOTIDE SEQUENCE</scope>
    <source>
        <strain evidence="2">Rsan-2018</strain>
        <tissue evidence="2">Larvae</tissue>
    </source>
</reference>
<evidence type="ECO:0008006" key="4">
    <source>
        <dbReference type="Google" id="ProtNLM"/>
    </source>
</evidence>
<evidence type="ECO:0000313" key="3">
    <source>
        <dbReference type="Proteomes" id="UP000821837"/>
    </source>
</evidence>
<protein>
    <recommendedName>
        <fullName evidence="4">Tick transposon</fullName>
    </recommendedName>
</protein>
<sequence>MEFCSIGATEGVCEDSAKRVKGAAMRRASPPPPTSSCPGTTRRPVSRSSWSRSTQTQGWPVDEGQSCYQIRASTGEIGLPCCACGPAVCGPLPADMRHGLCASPACSRCGDPETLEHLLCVCPGLAQERSRVTTAYRSQGLPASTLEHLLFPSRPHLPALRSLVEFLDETGIAAYR</sequence>
<dbReference type="Proteomes" id="UP000821837">
    <property type="component" value="Unassembled WGS sequence"/>
</dbReference>
<feature type="region of interest" description="Disordered" evidence="1">
    <location>
        <begin position="21"/>
        <end position="58"/>
    </location>
</feature>
<name>A0A9D4PWP8_RHISA</name>
<organism evidence="2 3">
    <name type="scientific">Rhipicephalus sanguineus</name>
    <name type="common">Brown dog tick</name>
    <name type="synonym">Ixodes sanguineus</name>
    <dbReference type="NCBI Taxonomy" id="34632"/>
    <lineage>
        <taxon>Eukaryota</taxon>
        <taxon>Metazoa</taxon>
        <taxon>Ecdysozoa</taxon>
        <taxon>Arthropoda</taxon>
        <taxon>Chelicerata</taxon>
        <taxon>Arachnida</taxon>
        <taxon>Acari</taxon>
        <taxon>Parasitiformes</taxon>
        <taxon>Ixodida</taxon>
        <taxon>Ixodoidea</taxon>
        <taxon>Ixodidae</taxon>
        <taxon>Rhipicephalinae</taxon>
        <taxon>Rhipicephalus</taxon>
        <taxon>Rhipicephalus</taxon>
    </lineage>
</organism>
<reference evidence="2" key="1">
    <citation type="journal article" date="2020" name="Cell">
        <title>Large-Scale Comparative Analyses of Tick Genomes Elucidate Their Genetic Diversity and Vector Capacities.</title>
        <authorList>
            <consortium name="Tick Genome and Microbiome Consortium (TIGMIC)"/>
            <person name="Jia N."/>
            <person name="Wang J."/>
            <person name="Shi W."/>
            <person name="Du L."/>
            <person name="Sun Y."/>
            <person name="Zhan W."/>
            <person name="Jiang J.F."/>
            <person name="Wang Q."/>
            <person name="Zhang B."/>
            <person name="Ji P."/>
            <person name="Bell-Sakyi L."/>
            <person name="Cui X.M."/>
            <person name="Yuan T.T."/>
            <person name="Jiang B.G."/>
            <person name="Yang W.F."/>
            <person name="Lam T.T."/>
            <person name="Chang Q.C."/>
            <person name="Ding S.J."/>
            <person name="Wang X.J."/>
            <person name="Zhu J.G."/>
            <person name="Ruan X.D."/>
            <person name="Zhao L."/>
            <person name="Wei J.T."/>
            <person name="Ye R.Z."/>
            <person name="Que T.C."/>
            <person name="Du C.H."/>
            <person name="Zhou Y.H."/>
            <person name="Cheng J.X."/>
            <person name="Dai P.F."/>
            <person name="Guo W.B."/>
            <person name="Han X.H."/>
            <person name="Huang E.J."/>
            <person name="Li L.F."/>
            <person name="Wei W."/>
            <person name="Gao Y.C."/>
            <person name="Liu J.Z."/>
            <person name="Shao H.Z."/>
            <person name="Wang X."/>
            <person name="Wang C.C."/>
            <person name="Yang T.C."/>
            <person name="Huo Q.B."/>
            <person name="Li W."/>
            <person name="Chen H.Y."/>
            <person name="Chen S.E."/>
            <person name="Zhou L.G."/>
            <person name="Ni X.B."/>
            <person name="Tian J.H."/>
            <person name="Sheng Y."/>
            <person name="Liu T."/>
            <person name="Pan Y.S."/>
            <person name="Xia L.Y."/>
            <person name="Li J."/>
            <person name="Zhao F."/>
            <person name="Cao W.C."/>
        </authorList>
    </citation>
    <scope>NUCLEOTIDE SEQUENCE</scope>
    <source>
        <strain evidence="2">Rsan-2018</strain>
    </source>
</reference>
<dbReference type="AlphaFoldDB" id="A0A9D4PWP8"/>
<gene>
    <name evidence="2" type="ORF">HPB52_015487</name>
</gene>
<comment type="caution">
    <text evidence="2">The sequence shown here is derived from an EMBL/GenBank/DDBJ whole genome shotgun (WGS) entry which is preliminary data.</text>
</comment>
<evidence type="ECO:0000313" key="2">
    <source>
        <dbReference type="EMBL" id="KAH7957117.1"/>
    </source>
</evidence>
<proteinExistence type="predicted"/>